<dbReference type="CDD" id="cd00488">
    <property type="entry name" value="PCD_DCoH"/>
    <property type="match status" value="1"/>
</dbReference>
<dbReference type="SUPFAM" id="SSF55248">
    <property type="entry name" value="PCD-like"/>
    <property type="match status" value="1"/>
</dbReference>
<proteinExistence type="inferred from homology"/>
<dbReference type="Proteomes" id="UP001501461">
    <property type="component" value="Unassembled WGS sequence"/>
</dbReference>
<comment type="similarity">
    <text evidence="2 4">Belongs to the pterin-4-alpha-carbinolamine dehydratase family.</text>
</comment>
<evidence type="ECO:0000256" key="4">
    <source>
        <dbReference type="HAMAP-Rule" id="MF_00434"/>
    </source>
</evidence>
<dbReference type="NCBIfam" id="NF002017">
    <property type="entry name" value="PRK00823.1-2"/>
    <property type="match status" value="1"/>
</dbReference>
<dbReference type="RefSeq" id="WP_343958887.1">
    <property type="nucleotide sequence ID" value="NZ_BAAAMN010000048.1"/>
</dbReference>
<dbReference type="PANTHER" id="PTHR12599:SF0">
    <property type="entry name" value="PTERIN-4-ALPHA-CARBINOLAMINE DEHYDRATASE"/>
    <property type="match status" value="1"/>
</dbReference>
<dbReference type="InterPro" id="IPR001533">
    <property type="entry name" value="Pterin_deHydtase"/>
</dbReference>
<protein>
    <recommendedName>
        <fullName evidence="4">Putative pterin-4-alpha-carbinolamine dehydratase</fullName>
        <shortName evidence="4">PHS</shortName>
        <ecNumber evidence="4">4.2.1.96</ecNumber>
    </recommendedName>
    <alternativeName>
        <fullName evidence="4">4-alpha-hydroxy-tetrahydropterin dehydratase</fullName>
    </alternativeName>
    <alternativeName>
        <fullName evidence="4">Pterin carbinolamine dehydratase</fullName>
        <shortName evidence="4">PCD</shortName>
    </alternativeName>
</protein>
<dbReference type="Gene3D" id="3.10.180.10">
    <property type="entry name" value="2,3-Dihydroxybiphenyl 1,2-Dioxygenase, domain 1"/>
    <property type="match status" value="1"/>
</dbReference>
<dbReference type="InterPro" id="IPR029068">
    <property type="entry name" value="Glyas_Bleomycin-R_OHBP_Dase"/>
</dbReference>
<reference evidence="7" key="1">
    <citation type="journal article" date="2019" name="Int. J. Syst. Evol. Microbiol.">
        <title>The Global Catalogue of Microorganisms (GCM) 10K type strain sequencing project: providing services to taxonomists for standard genome sequencing and annotation.</title>
        <authorList>
            <consortium name="The Broad Institute Genomics Platform"/>
            <consortium name="The Broad Institute Genome Sequencing Center for Infectious Disease"/>
            <person name="Wu L."/>
            <person name="Ma J."/>
        </authorList>
    </citation>
    <scope>NUCLEOTIDE SEQUENCE [LARGE SCALE GENOMIC DNA]</scope>
    <source>
        <strain evidence="7">JCM 13595</strain>
    </source>
</reference>
<evidence type="ECO:0000313" key="7">
    <source>
        <dbReference type="Proteomes" id="UP001501461"/>
    </source>
</evidence>
<evidence type="ECO:0000256" key="3">
    <source>
        <dbReference type="ARBA" id="ARBA00023239"/>
    </source>
</evidence>
<feature type="domain" description="Glyoxalase-like" evidence="5">
    <location>
        <begin position="107"/>
        <end position="217"/>
    </location>
</feature>
<accession>A0ABP5GBY3</accession>
<name>A0ABP5GBY3_9MICC</name>
<evidence type="ECO:0000313" key="6">
    <source>
        <dbReference type="EMBL" id="GAA2042195.1"/>
    </source>
</evidence>
<evidence type="ECO:0000259" key="5">
    <source>
        <dbReference type="Pfam" id="PF18029"/>
    </source>
</evidence>
<dbReference type="HAMAP" id="MF_00434">
    <property type="entry name" value="Pterin_4_alpha"/>
    <property type="match status" value="1"/>
</dbReference>
<comment type="catalytic activity">
    <reaction evidence="1 4">
        <text>(4aS,6R)-4a-hydroxy-L-erythro-5,6,7,8-tetrahydrobiopterin = (6R)-L-erythro-6,7-dihydrobiopterin + H2O</text>
        <dbReference type="Rhea" id="RHEA:11920"/>
        <dbReference type="ChEBI" id="CHEBI:15377"/>
        <dbReference type="ChEBI" id="CHEBI:15642"/>
        <dbReference type="ChEBI" id="CHEBI:43120"/>
        <dbReference type="EC" id="4.2.1.96"/>
    </reaction>
</comment>
<sequence>MTQVTSSEAQEQLPGWTVVDGRLEISVRAKDFEGAIEFVNRFADVAEAQDHHPDFDIRYNTIRMRVVSHDVGGLTDRDVKFAAELDKLIEELELKRQPKKISRTHLVVVSPDIEAIKPFWKAVFDFKDASGADDAEMLVDRSDVLDPIRFHQRADTTIPADDVNPSAGPMSIHVDVFVPAELVEERKDAAIEAGGKLLSDADAPNMWELADVDGNRVYLRSE</sequence>
<dbReference type="EC" id="4.2.1.96" evidence="4"/>
<comment type="caution">
    <text evidence="6">The sequence shown here is derived from an EMBL/GenBank/DDBJ whole genome shotgun (WGS) entry which is preliminary data.</text>
</comment>
<gene>
    <name evidence="6" type="ORF">GCM10009720_23530</name>
</gene>
<dbReference type="PANTHER" id="PTHR12599">
    <property type="entry name" value="PTERIN-4-ALPHA-CARBINOLAMINE DEHYDRATASE"/>
    <property type="match status" value="1"/>
</dbReference>
<dbReference type="SUPFAM" id="SSF54593">
    <property type="entry name" value="Glyoxalase/Bleomycin resistance protein/Dihydroxybiphenyl dioxygenase"/>
    <property type="match status" value="1"/>
</dbReference>
<dbReference type="Pfam" id="PF01329">
    <property type="entry name" value="Pterin_4a"/>
    <property type="match status" value="1"/>
</dbReference>
<keyword evidence="3 4" id="KW-0456">Lyase</keyword>
<dbReference type="Gene3D" id="3.30.1360.20">
    <property type="entry name" value="Transcriptional coactivator/pterin dehydratase"/>
    <property type="match status" value="1"/>
</dbReference>
<dbReference type="Pfam" id="PF18029">
    <property type="entry name" value="Glyoxalase_6"/>
    <property type="match status" value="1"/>
</dbReference>
<keyword evidence="7" id="KW-1185">Reference proteome</keyword>
<evidence type="ECO:0000256" key="2">
    <source>
        <dbReference type="ARBA" id="ARBA00006472"/>
    </source>
</evidence>
<organism evidence="6 7">
    <name type="scientific">Yaniella flava</name>
    <dbReference type="NCBI Taxonomy" id="287930"/>
    <lineage>
        <taxon>Bacteria</taxon>
        <taxon>Bacillati</taxon>
        <taxon>Actinomycetota</taxon>
        <taxon>Actinomycetes</taxon>
        <taxon>Micrococcales</taxon>
        <taxon>Micrococcaceae</taxon>
        <taxon>Yaniella</taxon>
    </lineage>
</organism>
<evidence type="ECO:0000256" key="1">
    <source>
        <dbReference type="ARBA" id="ARBA00001554"/>
    </source>
</evidence>
<dbReference type="EMBL" id="BAAAMN010000048">
    <property type="protein sequence ID" value="GAA2042195.1"/>
    <property type="molecule type" value="Genomic_DNA"/>
</dbReference>
<dbReference type="InterPro" id="IPR036428">
    <property type="entry name" value="PCD_sf"/>
</dbReference>
<dbReference type="InterPro" id="IPR041581">
    <property type="entry name" value="Glyoxalase_6"/>
</dbReference>